<accession>A0A9Q9IJR3</accession>
<dbReference type="RefSeq" id="WP_033360288.1">
    <property type="nucleotide sequence ID" value="NZ_CP073767.1"/>
</dbReference>
<reference evidence="3" key="1">
    <citation type="submission" date="2021-04" db="EMBL/GenBank/DDBJ databases">
        <title>Dactylosporangium aurantiacum NRRL B-8018 full assembly.</title>
        <authorList>
            <person name="Hartkoorn R.C."/>
            <person name="Beaudoing E."/>
            <person name="Hot D."/>
        </authorList>
    </citation>
    <scope>NUCLEOTIDE SEQUENCE</scope>
    <source>
        <strain evidence="3">NRRL B-8018</strain>
    </source>
</reference>
<feature type="transmembrane region" description="Helical" evidence="2">
    <location>
        <begin position="363"/>
        <end position="383"/>
    </location>
</feature>
<evidence type="ECO:0000313" key="3">
    <source>
        <dbReference type="EMBL" id="UWZ57407.1"/>
    </source>
</evidence>
<feature type="transmembrane region" description="Helical" evidence="2">
    <location>
        <begin position="389"/>
        <end position="410"/>
    </location>
</feature>
<feature type="transmembrane region" description="Helical" evidence="2">
    <location>
        <begin position="225"/>
        <end position="251"/>
    </location>
</feature>
<organism evidence="3 4">
    <name type="scientific">Dactylosporangium aurantiacum</name>
    <dbReference type="NCBI Taxonomy" id="35754"/>
    <lineage>
        <taxon>Bacteria</taxon>
        <taxon>Bacillati</taxon>
        <taxon>Actinomycetota</taxon>
        <taxon>Actinomycetes</taxon>
        <taxon>Micromonosporales</taxon>
        <taxon>Micromonosporaceae</taxon>
        <taxon>Dactylosporangium</taxon>
    </lineage>
</organism>
<gene>
    <name evidence="3" type="ORF">Daura_15350</name>
</gene>
<evidence type="ECO:0000313" key="4">
    <source>
        <dbReference type="Proteomes" id="UP001058003"/>
    </source>
</evidence>
<feature type="transmembrane region" description="Helical" evidence="2">
    <location>
        <begin position="331"/>
        <end position="351"/>
    </location>
</feature>
<keyword evidence="2" id="KW-0472">Membrane</keyword>
<dbReference type="OrthoDB" id="3538362at2"/>
<feature type="transmembrane region" description="Helical" evidence="2">
    <location>
        <begin position="53"/>
        <end position="70"/>
    </location>
</feature>
<feature type="transmembrane region" description="Helical" evidence="2">
    <location>
        <begin position="263"/>
        <end position="281"/>
    </location>
</feature>
<keyword evidence="2" id="KW-0812">Transmembrane</keyword>
<dbReference type="KEGG" id="daur:Daura_15350"/>
<dbReference type="Proteomes" id="UP001058003">
    <property type="component" value="Chromosome"/>
</dbReference>
<dbReference type="EMBL" id="CP073767">
    <property type="protein sequence ID" value="UWZ57407.1"/>
    <property type="molecule type" value="Genomic_DNA"/>
</dbReference>
<feature type="transmembrane region" description="Helical" evidence="2">
    <location>
        <begin position="91"/>
        <end position="112"/>
    </location>
</feature>
<feature type="region of interest" description="Disordered" evidence="1">
    <location>
        <begin position="416"/>
        <end position="435"/>
    </location>
</feature>
<sequence length="435" mass="44826">MTLLAPEAEARTGAPRGGLLLALFAGRGAFRATIALAPLVLAVPWGADRFAEYAGAVGVSAWTVFVASSGEKAALKLVPRTRRLGGAIARVVLRVAAVPVLVAVAAFVAATALDRGRVLAAALLWCAALGMLQLAVGLHRVRGHPGTDAVTFAGVTGALLVISALTFHFAWSPLRQLHLFAATALTAAVVLLWRLPPGWSIAALPGRAAAGRTVERARRRRVARLVLRTCGLLGLPELVASLCLAVCYLVLGIAGHGTESGPFYVAVTLSGFCSAALTYLLRLRQPATSLRLRGPAGRAGRAKARRLLRVAMLLCLPGLPLVLFLPAGTLLLVLLTCLETPLFALVAYAGYLVENTDGRSPRLTATSATVGLVVVAAAAALLVPHAASSGAMAALLLSAGASAFGLDVGLSGRWRRPVRTLPPGPGDGSQRHGGT</sequence>
<feature type="transmembrane region" description="Helical" evidence="2">
    <location>
        <begin position="118"/>
        <end position="138"/>
    </location>
</feature>
<feature type="transmembrane region" description="Helical" evidence="2">
    <location>
        <begin position="29"/>
        <end position="47"/>
    </location>
</feature>
<keyword evidence="4" id="KW-1185">Reference proteome</keyword>
<keyword evidence="2" id="KW-1133">Transmembrane helix</keyword>
<evidence type="ECO:0000256" key="1">
    <source>
        <dbReference type="SAM" id="MobiDB-lite"/>
    </source>
</evidence>
<feature type="transmembrane region" description="Helical" evidence="2">
    <location>
        <begin position="177"/>
        <end position="195"/>
    </location>
</feature>
<name>A0A9Q9IJR3_9ACTN</name>
<evidence type="ECO:0000256" key="2">
    <source>
        <dbReference type="SAM" id="Phobius"/>
    </source>
</evidence>
<proteinExistence type="predicted"/>
<feature type="transmembrane region" description="Helical" evidence="2">
    <location>
        <begin position="307"/>
        <end position="325"/>
    </location>
</feature>
<dbReference type="AlphaFoldDB" id="A0A9Q9IJR3"/>
<protein>
    <submittedName>
        <fullName evidence="3">Uncharacterized protein</fullName>
    </submittedName>
</protein>
<feature type="transmembrane region" description="Helical" evidence="2">
    <location>
        <begin position="150"/>
        <end position="171"/>
    </location>
</feature>